<dbReference type="VEuPathDB" id="AmoebaDB:NfTy_056490"/>
<keyword evidence="6" id="KW-0408">Iron</keyword>
<sequence length="662" mass="77737">MNLSQLTPDLKLKLLSMLSASSSSSSSSSSPSSSTRTTSNKDIVSELDHTISKQDKQFILSVINSIQEQGYFIKDEFQPNDLTQQTKEQMIEMKTSLHQAGMGEGSTKYINSSLRGDLFKWISEHDVEENTPLRKTLSNLNRIRHVLNYVFNLQLDRNSIQIAFYSNGARYVRHADATPLQSPDRRLTFLLYFNDKSSIDGGSLQLYRKERSFDNEYRTPYEYQFKEISENQVTVKPLFNRLLAFSSEYYHEVLPSLSDRFSLTMWMYGHVDVWQRIREYSRTTIFVSICAYRDSELQHTLKDMFEKAYYPDRLRVGICLQVHENDSVNDEFDYRNQSYSHQIKEIIINYKSSKGPCFARFLIQKYLYQQEDYYLQIDSHMRFDDGWDVTLIKQLHQCEEEEKFTSNMSVKKSPLAISKCILTTYPVGYELPNKIPEHAQPTIMVAKSFTKDENGFEMLRLGARVMMQHLSKPVKSIFFAAGFAFSRGSLVLECPYEELPYLFFGEEMYMLEKFHSKAYQIYSPSEPIVYHLWSRSHRKALWQDQQEESSDRRMDIRWTLSWKSFVENHFKQFTKTTVVNIDSVEYESINDAEQIQCIKQHSQHMVQRKLKMINPPMTCSDDCSHPNEDSSSFFEYCGIDFTQRRIYEKAQRGGLPQHYTLI</sequence>
<dbReference type="InterPro" id="IPR005123">
    <property type="entry name" value="Oxoglu/Fe-dep_dioxygenase_dom"/>
</dbReference>
<accession>A0A6A5BV29</accession>
<dbReference type="InterPro" id="IPR044862">
    <property type="entry name" value="Pro_4_hyd_alph_FE2OG_OXY"/>
</dbReference>
<dbReference type="PANTHER" id="PTHR34496:SF9">
    <property type="entry name" value="[SKP1-PROTEIN]-HYDROXYPROLINE N-ACETYLGLUCOSAMINYLTRANSFERASE"/>
    <property type="match status" value="1"/>
</dbReference>
<dbReference type="VEuPathDB" id="AmoebaDB:FDP41_002796"/>
<feature type="region of interest" description="Disordered" evidence="8">
    <location>
        <begin position="21"/>
        <end position="40"/>
    </location>
</feature>
<protein>
    <recommendedName>
        <fullName evidence="2">procollagen-lysine 5-dioxygenase</fullName>
        <ecNumber evidence="2">1.14.11.4</ecNumber>
    </recommendedName>
</protein>
<comment type="catalytic activity">
    <reaction evidence="7">
        <text>L-lysyl-[collagen] + 2-oxoglutarate + O2 = (5R)-5-hydroxy-L-lysyl-[collagen] + succinate + CO2</text>
        <dbReference type="Rhea" id="RHEA:16569"/>
        <dbReference type="Rhea" id="RHEA-COMP:12751"/>
        <dbReference type="Rhea" id="RHEA-COMP:12752"/>
        <dbReference type="ChEBI" id="CHEBI:15379"/>
        <dbReference type="ChEBI" id="CHEBI:16526"/>
        <dbReference type="ChEBI" id="CHEBI:16810"/>
        <dbReference type="ChEBI" id="CHEBI:29969"/>
        <dbReference type="ChEBI" id="CHEBI:30031"/>
        <dbReference type="ChEBI" id="CHEBI:133442"/>
        <dbReference type="EC" id="1.14.11.4"/>
    </reaction>
</comment>
<dbReference type="GO" id="GO:0008475">
    <property type="term" value="F:procollagen-lysine 5-dioxygenase activity"/>
    <property type="evidence" value="ECO:0007669"/>
    <property type="project" value="UniProtKB-EC"/>
</dbReference>
<proteinExistence type="predicted"/>
<comment type="caution">
    <text evidence="10">The sequence shown here is derived from an EMBL/GenBank/DDBJ whole genome shotgun (WGS) entry which is preliminary data.</text>
</comment>
<evidence type="ECO:0000256" key="3">
    <source>
        <dbReference type="ARBA" id="ARBA00022723"/>
    </source>
</evidence>
<dbReference type="InterPro" id="IPR021067">
    <property type="entry name" value="Glycosyltransferase"/>
</dbReference>
<dbReference type="InterPro" id="IPR006620">
    <property type="entry name" value="Pro_4_hyd_alph"/>
</dbReference>
<dbReference type="RefSeq" id="XP_044562994.1">
    <property type="nucleotide sequence ID" value="XM_044706029.1"/>
</dbReference>
<dbReference type="VEuPathDB" id="AmoebaDB:NF0117160"/>
<evidence type="ECO:0000313" key="10">
    <source>
        <dbReference type="EMBL" id="KAF0978281.1"/>
    </source>
</evidence>
<dbReference type="Proteomes" id="UP000444721">
    <property type="component" value="Unassembled WGS sequence"/>
</dbReference>
<evidence type="ECO:0000256" key="6">
    <source>
        <dbReference type="ARBA" id="ARBA00023004"/>
    </source>
</evidence>
<dbReference type="GO" id="GO:0031418">
    <property type="term" value="F:L-ascorbic acid binding"/>
    <property type="evidence" value="ECO:0007669"/>
    <property type="project" value="InterPro"/>
</dbReference>
<evidence type="ECO:0000256" key="8">
    <source>
        <dbReference type="SAM" id="MobiDB-lite"/>
    </source>
</evidence>
<keyword evidence="4" id="KW-0223">Dioxygenase</keyword>
<comment type="cofactor">
    <cofactor evidence="1">
        <name>L-ascorbate</name>
        <dbReference type="ChEBI" id="CHEBI:38290"/>
    </cofactor>
</comment>
<evidence type="ECO:0000256" key="4">
    <source>
        <dbReference type="ARBA" id="ARBA00022964"/>
    </source>
</evidence>
<evidence type="ECO:0000313" key="11">
    <source>
        <dbReference type="Proteomes" id="UP000444721"/>
    </source>
</evidence>
<evidence type="ECO:0000256" key="7">
    <source>
        <dbReference type="ARBA" id="ARBA00047930"/>
    </source>
</evidence>
<name>A0A6A5BV29_NAEFO</name>
<dbReference type="AlphaFoldDB" id="A0A6A5BV29"/>
<dbReference type="Gene3D" id="2.60.120.620">
    <property type="entry name" value="q2cbj1_9rhob like domain"/>
    <property type="match status" value="1"/>
</dbReference>
<gene>
    <name evidence="10" type="ORF">FDP41_002796</name>
</gene>
<feature type="domain" description="Fe2OG dioxygenase" evidence="9">
    <location>
        <begin position="156"/>
        <end position="269"/>
    </location>
</feature>
<dbReference type="SUPFAM" id="SSF53448">
    <property type="entry name" value="Nucleotide-diphospho-sugar transferases"/>
    <property type="match status" value="1"/>
</dbReference>
<dbReference type="EC" id="1.14.11.4" evidence="2"/>
<dbReference type="OrthoDB" id="76265at2759"/>
<reference evidence="10 11" key="1">
    <citation type="journal article" date="2019" name="Sci. Rep.">
        <title>Nanopore sequencing improves the draft genome of the human pathogenic amoeba Naegleria fowleri.</title>
        <authorList>
            <person name="Liechti N."/>
            <person name="Schurch N."/>
            <person name="Bruggmann R."/>
            <person name="Wittwer M."/>
        </authorList>
    </citation>
    <scope>NUCLEOTIDE SEQUENCE [LARGE SCALE GENOMIC DNA]</scope>
    <source>
        <strain evidence="10 11">ATCC 30894</strain>
    </source>
</reference>
<keyword evidence="11" id="KW-1185">Reference proteome</keyword>
<dbReference type="GO" id="GO:0005506">
    <property type="term" value="F:iron ion binding"/>
    <property type="evidence" value="ECO:0007669"/>
    <property type="project" value="InterPro"/>
</dbReference>
<evidence type="ECO:0000259" key="9">
    <source>
        <dbReference type="PROSITE" id="PS51471"/>
    </source>
</evidence>
<dbReference type="Pfam" id="PF11397">
    <property type="entry name" value="GlcNAc"/>
    <property type="match status" value="2"/>
</dbReference>
<dbReference type="PANTHER" id="PTHR34496">
    <property type="entry name" value="GLCNAC TRANSFERASE-RELATED"/>
    <property type="match status" value="1"/>
</dbReference>
<evidence type="ECO:0000256" key="5">
    <source>
        <dbReference type="ARBA" id="ARBA00023002"/>
    </source>
</evidence>
<evidence type="ECO:0000256" key="1">
    <source>
        <dbReference type="ARBA" id="ARBA00001961"/>
    </source>
</evidence>
<feature type="compositionally biased region" description="Low complexity" evidence="8">
    <location>
        <begin position="21"/>
        <end position="38"/>
    </location>
</feature>
<dbReference type="OMA" id="PNEVIPC"/>
<keyword evidence="3" id="KW-0479">Metal-binding</keyword>
<keyword evidence="5" id="KW-0560">Oxidoreductase</keyword>
<organism evidence="10 11">
    <name type="scientific">Naegleria fowleri</name>
    <name type="common">Brain eating amoeba</name>
    <dbReference type="NCBI Taxonomy" id="5763"/>
    <lineage>
        <taxon>Eukaryota</taxon>
        <taxon>Discoba</taxon>
        <taxon>Heterolobosea</taxon>
        <taxon>Tetramitia</taxon>
        <taxon>Eutetramitia</taxon>
        <taxon>Vahlkampfiidae</taxon>
        <taxon>Naegleria</taxon>
    </lineage>
</organism>
<evidence type="ECO:0000256" key="2">
    <source>
        <dbReference type="ARBA" id="ARBA00012264"/>
    </source>
</evidence>
<dbReference type="InterPro" id="IPR029044">
    <property type="entry name" value="Nucleotide-diphossugar_trans"/>
</dbReference>
<dbReference type="PROSITE" id="PS51471">
    <property type="entry name" value="FE2OG_OXY"/>
    <property type="match status" value="1"/>
</dbReference>
<dbReference type="SMART" id="SM00702">
    <property type="entry name" value="P4Hc"/>
    <property type="match status" value="1"/>
</dbReference>
<dbReference type="GeneID" id="68110014"/>
<dbReference type="Pfam" id="PF13640">
    <property type="entry name" value="2OG-FeII_Oxy_3"/>
    <property type="match status" value="1"/>
</dbReference>
<dbReference type="EMBL" id="VFQX01000030">
    <property type="protein sequence ID" value="KAF0978281.1"/>
    <property type="molecule type" value="Genomic_DNA"/>
</dbReference>